<evidence type="ECO:0000313" key="3">
    <source>
        <dbReference type="Proteomes" id="UP000195120"/>
    </source>
</evidence>
<dbReference type="RefSeq" id="WP_086401183.1">
    <property type="nucleotide sequence ID" value="NZ_MOOP01000059.1"/>
</dbReference>
<protein>
    <submittedName>
        <fullName evidence="2">Uncharacterized protein</fullName>
    </submittedName>
</protein>
<dbReference type="Proteomes" id="UP000195120">
    <property type="component" value="Unassembled WGS sequence"/>
</dbReference>
<name>A0A9X6LQ72_BACTU</name>
<evidence type="ECO:0000313" key="2">
    <source>
        <dbReference type="EMBL" id="OUB50333.1"/>
    </source>
</evidence>
<feature type="chain" id="PRO_5040740198" evidence="1">
    <location>
        <begin position="28"/>
        <end position="265"/>
    </location>
</feature>
<reference evidence="2 3" key="1">
    <citation type="submission" date="2016-10" db="EMBL/GenBank/DDBJ databases">
        <title>Comparative genomics of Bacillus thuringiensis reveals a path to pathogens against multiple invertebrate hosts.</title>
        <authorList>
            <person name="Zheng J."/>
            <person name="Gao Q."/>
            <person name="Liu H."/>
            <person name="Peng D."/>
            <person name="Ruan L."/>
            <person name="Sun M."/>
        </authorList>
    </citation>
    <scope>NUCLEOTIDE SEQUENCE [LARGE SCALE GENOMIC DNA]</scope>
    <source>
        <strain evidence="2">BGSC 4BW1</strain>
    </source>
</reference>
<dbReference type="EMBL" id="MOOP01000059">
    <property type="protein sequence ID" value="OUB50333.1"/>
    <property type="molecule type" value="Genomic_DNA"/>
</dbReference>
<evidence type="ECO:0000256" key="1">
    <source>
        <dbReference type="SAM" id="SignalP"/>
    </source>
</evidence>
<accession>A0A9X6LQ72</accession>
<dbReference type="AlphaFoldDB" id="A0A9X6LQ72"/>
<sequence>MKKHLKTKKILSTGLALGILTGGATFIAPTQQTFADASTTGSVIKSAGDIYNAFLRTPFDNWLSEIDARNTYSSENENLAYRAPTFKQGEFSVSYYDFYKNPNSVKKIITVSPNGSVNYHTLKHGEQLTITQADTAILYIDRRYPEFTNGIAFFYVDADVLRNGNLGIAASNFQTYYLKQTNRLQINFTILSRYYPSVNPLHLANNDEAYFNRLSLEQQSRAKITGDLIDWNELIGSTLSLTESQLVRIRDLQENPATKTFLENK</sequence>
<proteinExistence type="predicted"/>
<keyword evidence="1" id="KW-0732">Signal</keyword>
<comment type="caution">
    <text evidence="2">The sequence shown here is derived from an EMBL/GenBank/DDBJ whole genome shotgun (WGS) entry which is preliminary data.</text>
</comment>
<feature type="signal peptide" evidence="1">
    <location>
        <begin position="1"/>
        <end position="27"/>
    </location>
</feature>
<gene>
    <name evidence="2" type="ORF">BK741_10315</name>
</gene>
<organism evidence="2 3">
    <name type="scientific">Bacillus thuringiensis serovar iberica</name>
    <dbReference type="NCBI Taxonomy" id="180866"/>
    <lineage>
        <taxon>Bacteria</taxon>
        <taxon>Bacillati</taxon>
        <taxon>Bacillota</taxon>
        <taxon>Bacilli</taxon>
        <taxon>Bacillales</taxon>
        <taxon>Bacillaceae</taxon>
        <taxon>Bacillus</taxon>
        <taxon>Bacillus cereus group</taxon>
    </lineage>
</organism>